<organism evidence="2 3">
    <name type="scientific">Forsythia ovata</name>
    <dbReference type="NCBI Taxonomy" id="205694"/>
    <lineage>
        <taxon>Eukaryota</taxon>
        <taxon>Viridiplantae</taxon>
        <taxon>Streptophyta</taxon>
        <taxon>Embryophyta</taxon>
        <taxon>Tracheophyta</taxon>
        <taxon>Spermatophyta</taxon>
        <taxon>Magnoliopsida</taxon>
        <taxon>eudicotyledons</taxon>
        <taxon>Gunneridae</taxon>
        <taxon>Pentapetalae</taxon>
        <taxon>asterids</taxon>
        <taxon>lamiids</taxon>
        <taxon>Lamiales</taxon>
        <taxon>Oleaceae</taxon>
        <taxon>Forsythieae</taxon>
        <taxon>Forsythia</taxon>
    </lineage>
</organism>
<accession>A0ABD1WIF6</accession>
<dbReference type="AlphaFoldDB" id="A0ABD1WIF6"/>
<reference evidence="3" key="1">
    <citation type="submission" date="2024-07" db="EMBL/GenBank/DDBJ databases">
        <title>Two chromosome-level genome assemblies of Korean endemic species Abeliophyllum distichum and Forsythia ovata (Oleaceae).</title>
        <authorList>
            <person name="Jang H."/>
        </authorList>
    </citation>
    <scope>NUCLEOTIDE SEQUENCE [LARGE SCALE GENOMIC DNA]</scope>
</reference>
<evidence type="ECO:0000313" key="2">
    <source>
        <dbReference type="EMBL" id="KAL2549382.1"/>
    </source>
</evidence>
<comment type="caution">
    <text evidence="2">The sequence shown here is derived from an EMBL/GenBank/DDBJ whole genome shotgun (WGS) entry which is preliminary data.</text>
</comment>
<keyword evidence="1" id="KW-0472">Membrane</keyword>
<keyword evidence="1" id="KW-0812">Transmembrane</keyword>
<keyword evidence="3" id="KW-1185">Reference proteome</keyword>
<sequence>MESQVEATKPCNEVRRESTSVFLLASEEEEVHQGWRWRVRGLGLLVGGAFTTSSDVFFFVNRRSRMVRLEAEREEMRNISPFSRAFLCYLNGLRNMVVFK</sequence>
<gene>
    <name evidence="2" type="ORF">Fot_10912</name>
</gene>
<name>A0ABD1WIF6_9LAMI</name>
<evidence type="ECO:0000256" key="1">
    <source>
        <dbReference type="SAM" id="Phobius"/>
    </source>
</evidence>
<proteinExistence type="predicted"/>
<feature type="transmembrane region" description="Helical" evidence="1">
    <location>
        <begin position="41"/>
        <end position="60"/>
    </location>
</feature>
<protein>
    <submittedName>
        <fullName evidence="2">Uncharacterized protein</fullName>
    </submittedName>
</protein>
<keyword evidence="1" id="KW-1133">Transmembrane helix</keyword>
<dbReference type="EMBL" id="JBFOLJ010000003">
    <property type="protein sequence ID" value="KAL2549382.1"/>
    <property type="molecule type" value="Genomic_DNA"/>
</dbReference>
<evidence type="ECO:0000313" key="3">
    <source>
        <dbReference type="Proteomes" id="UP001604277"/>
    </source>
</evidence>
<dbReference type="Proteomes" id="UP001604277">
    <property type="component" value="Unassembled WGS sequence"/>
</dbReference>